<dbReference type="InterPro" id="IPR001138">
    <property type="entry name" value="Zn2Cys6_DnaBD"/>
</dbReference>
<dbReference type="SMART" id="SM00066">
    <property type="entry name" value="GAL4"/>
    <property type="match status" value="1"/>
</dbReference>
<evidence type="ECO:0000256" key="7">
    <source>
        <dbReference type="SAM" id="MobiDB-lite"/>
    </source>
</evidence>
<sequence>MDPLHTPAKERRSRTSRPKVRTGCVTCKSRRKKCDEARPSCLTCVNTGRECGGYQETIDRRTKAWKEAKATVDVPCEVKVEVQQNQLIVANEYSGWVSRLLVDPSQADLSLSERWYLGFFRTSTASQCSGYFPLEFWHRIVHQVSEEEPAVRHAIIAISALHRTFGITQSSQAPKDENNRHLFPLRQCNKAIAFLQQRLQSESFGQDSHVLITLITCVLFISFAFLQGDTHTASCHLQHGTRLLRESYLNNNRKALEYRTSLKDVFCHLELHWASLREPEAATLKHEHSTVHSMALDNPVWLKPVHSLGDACNLLIGLAWLVCENDPDNSKMAVAQEILEKHQNAILQKLQVWRSELTTSLNRTKTVLVSRDRHTLAALDLWAEIIFIRVSTDNRQDEGECRFDPFSSNFQRVVQLAKSILSSNFSQSPIPTFSVGMGMIPPLYLCAFRCRDWYIRRESVQLLQRWQLQEGIWTSSGTAFVVNRIIAIESEGLTPGDLVPECARISSMRTSALSNGSGIRLRYRRSQGGRSTQSEDNHSPWESEILVL</sequence>
<feature type="domain" description="Zn(2)-C6 fungal-type" evidence="8">
    <location>
        <begin position="23"/>
        <end position="51"/>
    </location>
</feature>
<reference evidence="9 10" key="1">
    <citation type="submission" date="2019-04" db="EMBL/GenBank/DDBJ databases">
        <title>Friends and foes A comparative genomics studyof 23 Aspergillus species from section Flavi.</title>
        <authorList>
            <consortium name="DOE Joint Genome Institute"/>
            <person name="Kjaerbolling I."/>
            <person name="Vesth T."/>
            <person name="Frisvad J.C."/>
            <person name="Nybo J.L."/>
            <person name="Theobald S."/>
            <person name="Kildgaard S."/>
            <person name="Isbrandt T."/>
            <person name="Kuo A."/>
            <person name="Sato A."/>
            <person name="Lyhne E.K."/>
            <person name="Kogle M.E."/>
            <person name="Wiebenga A."/>
            <person name="Kun R.S."/>
            <person name="Lubbers R.J."/>
            <person name="Makela M.R."/>
            <person name="Barry K."/>
            <person name="Chovatia M."/>
            <person name="Clum A."/>
            <person name="Daum C."/>
            <person name="Haridas S."/>
            <person name="He G."/>
            <person name="LaButti K."/>
            <person name="Lipzen A."/>
            <person name="Mondo S."/>
            <person name="Riley R."/>
            <person name="Salamov A."/>
            <person name="Simmons B.A."/>
            <person name="Magnuson J.K."/>
            <person name="Henrissat B."/>
            <person name="Mortensen U.H."/>
            <person name="Larsen T.O."/>
            <person name="Devries R.P."/>
            <person name="Grigoriev I.V."/>
            <person name="Machida M."/>
            <person name="Baker S.E."/>
            <person name="Andersen M.R."/>
        </authorList>
    </citation>
    <scope>NUCLEOTIDE SEQUENCE [LARGE SCALE GENOMIC DNA]</scope>
    <source>
        <strain evidence="9 10">IBT 29228</strain>
    </source>
</reference>
<evidence type="ECO:0000256" key="1">
    <source>
        <dbReference type="ARBA" id="ARBA00022723"/>
    </source>
</evidence>
<dbReference type="GO" id="GO:0008270">
    <property type="term" value="F:zinc ion binding"/>
    <property type="evidence" value="ECO:0007669"/>
    <property type="project" value="InterPro"/>
</dbReference>
<evidence type="ECO:0000256" key="2">
    <source>
        <dbReference type="ARBA" id="ARBA00022833"/>
    </source>
</evidence>
<dbReference type="InterPro" id="IPR036864">
    <property type="entry name" value="Zn2-C6_fun-type_DNA-bd_sf"/>
</dbReference>
<dbReference type="GO" id="GO:0009893">
    <property type="term" value="P:positive regulation of metabolic process"/>
    <property type="evidence" value="ECO:0007669"/>
    <property type="project" value="UniProtKB-ARBA"/>
</dbReference>
<dbReference type="Proteomes" id="UP000326198">
    <property type="component" value="Unassembled WGS sequence"/>
</dbReference>
<dbReference type="PANTHER" id="PTHR36206:SF12">
    <property type="entry name" value="ASPERCRYPTIN BIOSYNTHESIS CLUSTER-SPECIFIC TRANSCRIPTION REGULATOR ATNN-RELATED"/>
    <property type="match status" value="1"/>
</dbReference>
<dbReference type="OrthoDB" id="2593732at2759"/>
<evidence type="ECO:0000259" key="8">
    <source>
        <dbReference type="PROSITE" id="PS50048"/>
    </source>
</evidence>
<keyword evidence="3" id="KW-0805">Transcription regulation</keyword>
<accession>A0A5N7BIY1</accession>
<gene>
    <name evidence="9" type="ORF">BDV26DRAFT_64378</name>
</gene>
<keyword evidence="5" id="KW-0804">Transcription</keyword>
<dbReference type="PANTHER" id="PTHR36206">
    <property type="entry name" value="ASPERCRYPTIN BIOSYNTHESIS CLUSTER-SPECIFIC TRANSCRIPTION REGULATOR ATNN-RELATED"/>
    <property type="match status" value="1"/>
</dbReference>
<keyword evidence="4" id="KW-0238">DNA-binding</keyword>
<dbReference type="InterPro" id="IPR021858">
    <property type="entry name" value="Fun_TF"/>
</dbReference>
<dbReference type="GO" id="GO:0003677">
    <property type="term" value="F:DNA binding"/>
    <property type="evidence" value="ECO:0007669"/>
    <property type="project" value="UniProtKB-KW"/>
</dbReference>
<evidence type="ECO:0000256" key="6">
    <source>
        <dbReference type="ARBA" id="ARBA00023242"/>
    </source>
</evidence>
<dbReference type="PROSITE" id="PS50048">
    <property type="entry name" value="ZN2_CY6_FUNGAL_2"/>
    <property type="match status" value="1"/>
</dbReference>
<evidence type="ECO:0000313" key="10">
    <source>
        <dbReference type="Proteomes" id="UP000326198"/>
    </source>
</evidence>
<dbReference type="InterPro" id="IPR052360">
    <property type="entry name" value="Transcr_Regulatory_Proteins"/>
</dbReference>
<proteinExistence type="predicted"/>
<evidence type="ECO:0000256" key="4">
    <source>
        <dbReference type="ARBA" id="ARBA00023125"/>
    </source>
</evidence>
<dbReference type="AlphaFoldDB" id="A0A5N7BIY1"/>
<keyword evidence="1" id="KW-0479">Metal-binding</keyword>
<keyword evidence="2" id="KW-0862">Zinc</keyword>
<dbReference type="SUPFAM" id="SSF57701">
    <property type="entry name" value="Zn2/Cys6 DNA-binding domain"/>
    <property type="match status" value="1"/>
</dbReference>
<keyword evidence="6" id="KW-0539">Nucleus</keyword>
<organism evidence="9 10">
    <name type="scientific">Aspergillus bertholletiae</name>
    <dbReference type="NCBI Taxonomy" id="1226010"/>
    <lineage>
        <taxon>Eukaryota</taxon>
        <taxon>Fungi</taxon>
        <taxon>Dikarya</taxon>
        <taxon>Ascomycota</taxon>
        <taxon>Pezizomycotina</taxon>
        <taxon>Eurotiomycetes</taxon>
        <taxon>Eurotiomycetidae</taxon>
        <taxon>Eurotiales</taxon>
        <taxon>Aspergillaceae</taxon>
        <taxon>Aspergillus</taxon>
        <taxon>Aspergillus subgen. Circumdati</taxon>
    </lineage>
</organism>
<dbReference type="CDD" id="cd00067">
    <property type="entry name" value="GAL4"/>
    <property type="match status" value="1"/>
</dbReference>
<evidence type="ECO:0000256" key="3">
    <source>
        <dbReference type="ARBA" id="ARBA00023015"/>
    </source>
</evidence>
<name>A0A5N7BIY1_9EURO</name>
<keyword evidence="10" id="KW-1185">Reference proteome</keyword>
<evidence type="ECO:0000256" key="5">
    <source>
        <dbReference type="ARBA" id="ARBA00023163"/>
    </source>
</evidence>
<dbReference type="Gene3D" id="4.10.240.10">
    <property type="entry name" value="Zn(2)-C6 fungal-type DNA-binding domain"/>
    <property type="match status" value="1"/>
</dbReference>
<feature type="region of interest" description="Disordered" evidence="7">
    <location>
        <begin position="525"/>
        <end position="548"/>
    </location>
</feature>
<protein>
    <recommendedName>
        <fullName evidence="8">Zn(2)-C6 fungal-type domain-containing protein</fullName>
    </recommendedName>
</protein>
<dbReference type="EMBL" id="ML736168">
    <property type="protein sequence ID" value="KAE8381729.1"/>
    <property type="molecule type" value="Genomic_DNA"/>
</dbReference>
<dbReference type="PROSITE" id="PS00463">
    <property type="entry name" value="ZN2_CY6_FUNGAL_1"/>
    <property type="match status" value="1"/>
</dbReference>
<dbReference type="Pfam" id="PF00172">
    <property type="entry name" value="Zn_clus"/>
    <property type="match status" value="1"/>
</dbReference>
<evidence type="ECO:0000313" key="9">
    <source>
        <dbReference type="EMBL" id="KAE8381729.1"/>
    </source>
</evidence>
<dbReference type="Pfam" id="PF11951">
    <property type="entry name" value="Fungal_trans_2"/>
    <property type="match status" value="1"/>
</dbReference>
<dbReference type="GO" id="GO:0000981">
    <property type="term" value="F:DNA-binding transcription factor activity, RNA polymerase II-specific"/>
    <property type="evidence" value="ECO:0007669"/>
    <property type="project" value="InterPro"/>
</dbReference>